<dbReference type="GO" id="GO:0015031">
    <property type="term" value="P:protein transport"/>
    <property type="evidence" value="ECO:0007669"/>
    <property type="project" value="TreeGrafter"/>
</dbReference>
<dbReference type="PANTHER" id="PTHR11188">
    <property type="entry name" value="ARRESTIN DOMAIN CONTAINING PROTEIN"/>
    <property type="match status" value="1"/>
</dbReference>
<organism evidence="2 3">
    <name type="scientific">Allacma fusca</name>
    <dbReference type="NCBI Taxonomy" id="39272"/>
    <lineage>
        <taxon>Eukaryota</taxon>
        <taxon>Metazoa</taxon>
        <taxon>Ecdysozoa</taxon>
        <taxon>Arthropoda</taxon>
        <taxon>Hexapoda</taxon>
        <taxon>Collembola</taxon>
        <taxon>Symphypleona</taxon>
        <taxon>Sminthuridae</taxon>
        <taxon>Allacma</taxon>
    </lineage>
</organism>
<dbReference type="Pfam" id="PF00339">
    <property type="entry name" value="Arrestin_N"/>
    <property type="match status" value="1"/>
</dbReference>
<evidence type="ECO:0000259" key="1">
    <source>
        <dbReference type="SMART" id="SM01017"/>
    </source>
</evidence>
<name>A0A8J2KZ48_9HEXA</name>
<dbReference type="Pfam" id="PF02752">
    <property type="entry name" value="Arrestin_C"/>
    <property type="match status" value="1"/>
</dbReference>
<keyword evidence="3" id="KW-1185">Reference proteome</keyword>
<accession>A0A8J2KZ48</accession>
<dbReference type="GO" id="GO:0005737">
    <property type="term" value="C:cytoplasm"/>
    <property type="evidence" value="ECO:0007669"/>
    <property type="project" value="TreeGrafter"/>
</dbReference>
<comment type="caution">
    <text evidence="2">The sequence shown here is derived from an EMBL/GenBank/DDBJ whole genome shotgun (WGS) entry which is preliminary data.</text>
</comment>
<reference evidence="2" key="1">
    <citation type="submission" date="2021-06" db="EMBL/GenBank/DDBJ databases">
        <authorList>
            <person name="Hodson N. C."/>
            <person name="Mongue J. A."/>
            <person name="Jaron S. K."/>
        </authorList>
    </citation>
    <scope>NUCLEOTIDE SEQUENCE</scope>
</reference>
<dbReference type="Proteomes" id="UP000708208">
    <property type="component" value="Unassembled WGS sequence"/>
</dbReference>
<gene>
    <name evidence="2" type="ORF">AFUS01_LOCUS34391</name>
</gene>
<dbReference type="SMART" id="SM01017">
    <property type="entry name" value="Arrestin_C"/>
    <property type="match status" value="1"/>
</dbReference>
<dbReference type="InterPro" id="IPR011021">
    <property type="entry name" value="Arrestin-like_N"/>
</dbReference>
<dbReference type="EMBL" id="CAJVCH010532062">
    <property type="protein sequence ID" value="CAG7824221.1"/>
    <property type="molecule type" value="Genomic_DNA"/>
</dbReference>
<proteinExistence type="predicted"/>
<evidence type="ECO:0000313" key="2">
    <source>
        <dbReference type="EMBL" id="CAG7824221.1"/>
    </source>
</evidence>
<dbReference type="OrthoDB" id="2333384at2759"/>
<dbReference type="InterPro" id="IPR011022">
    <property type="entry name" value="Arrestin_C-like"/>
</dbReference>
<dbReference type="InterPro" id="IPR050357">
    <property type="entry name" value="Arrestin_domain-protein"/>
</dbReference>
<protein>
    <recommendedName>
        <fullName evidence="1">Arrestin C-terminal-like domain-containing protein</fullName>
    </recommendedName>
</protein>
<feature type="domain" description="Arrestin C-terminal-like" evidence="1">
    <location>
        <begin position="168"/>
        <end position="300"/>
    </location>
</feature>
<evidence type="ECO:0000313" key="3">
    <source>
        <dbReference type="Proteomes" id="UP000708208"/>
    </source>
</evidence>
<sequence>MSIPVRVDLMTDSTIVNAGQELIGLLEIVVPDNGCVYKTKEITIEIEGSVEWKLDLWDAKLVKSHVFLKENVRVFGDGKQHSIIESGTKLIPFRISLPTNSPSSLEFKKLGGIYYSVGVKIQRDANIKNNCAIFPFYVQGVLDVTTPYFTNHPINATVTNQLHGIFSDSGLISFTLKMRRDLLLSGNSVPFILLVDNRSDDKVSRFEVSLYQTVLMRGFDGAVYNKMCYPVTSEERMADIPTGLSQAWNDGVLKIPSMLPPTNKTSTLITIDYHLKVKVHLKGSSPISHIVPVVIGFKPLPEEENSSV</sequence>
<dbReference type="AlphaFoldDB" id="A0A8J2KZ48"/>
<dbReference type="PANTHER" id="PTHR11188:SF176">
    <property type="entry name" value="ARRESTIN DOMAIN-CONTAINING PROTEIN 1"/>
    <property type="match status" value="1"/>
</dbReference>